<dbReference type="AlphaFoldDB" id="A0A0E9V6V4"/>
<protein>
    <submittedName>
        <fullName evidence="1">Uncharacterized protein</fullName>
    </submittedName>
</protein>
<dbReference type="EMBL" id="GBXM01034820">
    <property type="protein sequence ID" value="JAH73757.1"/>
    <property type="molecule type" value="Transcribed_RNA"/>
</dbReference>
<organism evidence="1">
    <name type="scientific">Anguilla anguilla</name>
    <name type="common">European freshwater eel</name>
    <name type="synonym">Muraena anguilla</name>
    <dbReference type="NCBI Taxonomy" id="7936"/>
    <lineage>
        <taxon>Eukaryota</taxon>
        <taxon>Metazoa</taxon>
        <taxon>Chordata</taxon>
        <taxon>Craniata</taxon>
        <taxon>Vertebrata</taxon>
        <taxon>Euteleostomi</taxon>
        <taxon>Actinopterygii</taxon>
        <taxon>Neopterygii</taxon>
        <taxon>Teleostei</taxon>
        <taxon>Anguilliformes</taxon>
        <taxon>Anguillidae</taxon>
        <taxon>Anguilla</taxon>
    </lineage>
</organism>
<name>A0A0E9V6V4_ANGAN</name>
<evidence type="ECO:0000313" key="1">
    <source>
        <dbReference type="EMBL" id="JAH73757.1"/>
    </source>
</evidence>
<reference evidence="1" key="1">
    <citation type="submission" date="2014-11" db="EMBL/GenBank/DDBJ databases">
        <authorList>
            <person name="Amaro Gonzalez C."/>
        </authorList>
    </citation>
    <scope>NUCLEOTIDE SEQUENCE</scope>
</reference>
<accession>A0A0E9V6V4</accession>
<sequence length="26" mass="2991">MTSWTCSFNNLIMPLLRIIPCASHLQ</sequence>
<proteinExistence type="predicted"/>
<reference evidence="1" key="2">
    <citation type="journal article" date="2015" name="Fish Shellfish Immunol.">
        <title>Early steps in the European eel (Anguilla anguilla)-Vibrio vulnificus interaction in the gills: Role of the RtxA13 toxin.</title>
        <authorList>
            <person name="Callol A."/>
            <person name="Pajuelo D."/>
            <person name="Ebbesson L."/>
            <person name="Teles M."/>
            <person name="MacKenzie S."/>
            <person name="Amaro C."/>
        </authorList>
    </citation>
    <scope>NUCLEOTIDE SEQUENCE</scope>
</reference>